<dbReference type="Pfam" id="PF07715">
    <property type="entry name" value="Plug"/>
    <property type="match status" value="1"/>
</dbReference>
<dbReference type="EMBL" id="FQUC01000003">
    <property type="protein sequence ID" value="SHE98737.1"/>
    <property type="molecule type" value="Genomic_DNA"/>
</dbReference>
<dbReference type="Gene3D" id="2.170.130.10">
    <property type="entry name" value="TonB-dependent receptor, plug domain"/>
    <property type="match status" value="1"/>
</dbReference>
<accession>A0A1M4XYU5</accession>
<keyword evidence="6 7" id="KW-0998">Cell outer membrane</keyword>
<evidence type="ECO:0000256" key="5">
    <source>
        <dbReference type="ARBA" id="ARBA00023136"/>
    </source>
</evidence>
<proteinExistence type="inferred from homology"/>
<dbReference type="InterPro" id="IPR012910">
    <property type="entry name" value="Plug_dom"/>
</dbReference>
<evidence type="ECO:0000256" key="2">
    <source>
        <dbReference type="ARBA" id="ARBA00022448"/>
    </source>
</evidence>
<dbReference type="Pfam" id="PF13715">
    <property type="entry name" value="CarbopepD_reg_2"/>
    <property type="match status" value="1"/>
</dbReference>
<dbReference type="RefSeq" id="WP_082141879.1">
    <property type="nucleotide sequence ID" value="NZ_BBXL01000003.1"/>
</dbReference>
<dbReference type="PROSITE" id="PS52016">
    <property type="entry name" value="TONB_DEPENDENT_REC_3"/>
    <property type="match status" value="1"/>
</dbReference>
<dbReference type="Gene3D" id="2.60.40.1120">
    <property type="entry name" value="Carboxypeptidase-like, regulatory domain"/>
    <property type="match status" value="1"/>
</dbReference>
<keyword evidence="2 7" id="KW-0813">Transport</keyword>
<evidence type="ECO:0000256" key="3">
    <source>
        <dbReference type="ARBA" id="ARBA00022452"/>
    </source>
</evidence>
<dbReference type="Proteomes" id="UP000184480">
    <property type="component" value="Unassembled WGS sequence"/>
</dbReference>
<keyword evidence="8" id="KW-0732">Signal</keyword>
<evidence type="ECO:0000256" key="6">
    <source>
        <dbReference type="ARBA" id="ARBA00023237"/>
    </source>
</evidence>
<evidence type="ECO:0000256" key="7">
    <source>
        <dbReference type="PROSITE-ProRule" id="PRU01360"/>
    </source>
</evidence>
<evidence type="ECO:0000313" key="10">
    <source>
        <dbReference type="EMBL" id="SHE98737.1"/>
    </source>
</evidence>
<evidence type="ECO:0000256" key="1">
    <source>
        <dbReference type="ARBA" id="ARBA00004571"/>
    </source>
</evidence>
<reference evidence="11" key="1">
    <citation type="submission" date="2016-11" db="EMBL/GenBank/DDBJ databases">
        <authorList>
            <person name="Varghese N."/>
            <person name="Submissions S."/>
        </authorList>
    </citation>
    <scope>NUCLEOTIDE SEQUENCE [LARGE SCALE GENOMIC DNA]</scope>
    <source>
        <strain evidence="11">DSM 27370</strain>
    </source>
</reference>
<dbReference type="InterPro" id="IPR037066">
    <property type="entry name" value="Plug_dom_sf"/>
</dbReference>
<dbReference type="SUPFAM" id="SSF49464">
    <property type="entry name" value="Carboxypeptidase regulatory domain-like"/>
    <property type="match status" value="1"/>
</dbReference>
<keyword evidence="11" id="KW-1185">Reference proteome</keyword>
<dbReference type="OrthoDB" id="9768177at2"/>
<protein>
    <submittedName>
        <fullName evidence="10">TonB-linked outer membrane protein, SusC/RagA family</fullName>
    </submittedName>
</protein>
<feature type="chain" id="PRO_5012770379" evidence="8">
    <location>
        <begin position="29"/>
        <end position="1037"/>
    </location>
</feature>
<dbReference type="SUPFAM" id="SSF56935">
    <property type="entry name" value="Porins"/>
    <property type="match status" value="1"/>
</dbReference>
<dbReference type="NCBIfam" id="TIGR04056">
    <property type="entry name" value="OMP_RagA_SusC"/>
    <property type="match status" value="1"/>
</dbReference>
<keyword evidence="5 7" id="KW-0472">Membrane</keyword>
<dbReference type="NCBIfam" id="TIGR04057">
    <property type="entry name" value="SusC_RagA_signa"/>
    <property type="match status" value="1"/>
</dbReference>
<evidence type="ECO:0000256" key="4">
    <source>
        <dbReference type="ARBA" id="ARBA00022692"/>
    </source>
</evidence>
<feature type="domain" description="TonB-dependent receptor plug" evidence="9">
    <location>
        <begin position="119"/>
        <end position="228"/>
    </location>
</feature>
<dbReference type="STRING" id="1346286.SAMN05444362_10327"/>
<dbReference type="AlphaFoldDB" id="A0A1M4XYU5"/>
<comment type="subcellular location">
    <subcellularLocation>
        <location evidence="1 7">Cell outer membrane</location>
        <topology evidence="1 7">Multi-pass membrane protein</topology>
    </subcellularLocation>
</comment>
<organism evidence="10 11">
    <name type="scientific">Dysgonomonas macrotermitis</name>
    <dbReference type="NCBI Taxonomy" id="1346286"/>
    <lineage>
        <taxon>Bacteria</taxon>
        <taxon>Pseudomonadati</taxon>
        <taxon>Bacteroidota</taxon>
        <taxon>Bacteroidia</taxon>
        <taxon>Bacteroidales</taxon>
        <taxon>Dysgonomonadaceae</taxon>
        <taxon>Dysgonomonas</taxon>
    </lineage>
</organism>
<gene>
    <name evidence="10" type="ORF">SAMN05444362_10327</name>
</gene>
<evidence type="ECO:0000259" key="9">
    <source>
        <dbReference type="Pfam" id="PF07715"/>
    </source>
</evidence>
<sequence>MSKSNLKFRLRAAITILLFFVSGVIAFAQNVTVSGTVTDQQNEPLIGVSVVVKGTTTGTVTDLDGKYSILAAKGATIVFSYIGFNPQQAIVSGVVLNVQMQSSDSYMDEVVVVGTVMKKSDLTGAVGGINAKVLAEKPVTSVNQALQGRLAGVFISQGAKPTDEASIRIRGINTIDGSTDPIYVVDGIVMDNWYGGFNATNVADIASVEVLKDASATALYGSRGANGVVVITTKKGQAGEGKVSYDGWVGFQSFGHQPKLMNTQQLYDTRSQAYINGYIDSYSKTNGGVAPSQSLIDNYINSEIKTPDRVFTSAELKALEEGRSYNWLDEMLRSPAIQQNHVLSFSRGSESGSFYLSFGYMNNKGLIKKTEQTKYTGRFNADQLIKPWLKVGTNTSFTYTYNSKLYKDEVFYMARGASPFLEPNDTDLWTSWSSGTNNDHNPLRSLRIDNDERMNRLVSSNYINIEPIKGLNIRSTFSIDYGTAGRNSYVPNDISEAQRDSHDGRATDNRDTRTVWQWDNSISYNHTFNKVHQLNAMVGTSATSTKTNWLNAQADGFFLNNLTYHNMNANLRKDRFGLKSDWNEQGLMSYITRVSYSYKSRYLLTGTVRADGSSKFADGHKWGTFPSFSGAWNIAEEGFMADQNIFDQLKLRAGFGVVGNQNIGDFMYQTLYLISGVVTETGYTPTSTLEDGRRGTPDISWEKQQQWNIGLDMVLLDSRLNLSVDAYLIDNKDLLMTRMLPGISGYQKATENVGAIRNKGFEASLNAHIIQGQDFTWDASATFSLDRNKVTSLYGGRRFIYKLQDQTVQNEGNLFVGQPRNTFYMMPSAGIAQQSDMWYVNTLDLGGREVSPGDLLPIDVNHDGRITEDGDRIVVGSKDPKFYGGFSTDLGWRGLSLNMVFTYSYGAKRVGGWYNDIVSGYGKGMTSADLINNTWTPENTGAEFPRLLARESSGSQRWGQGELDSSLWDASFLRMSALTLSYTFPEKILSNIHMSNLRAYVTGSNLFCITPYKGYDPEFGDSYPSTRMWTFGVNMSF</sequence>
<dbReference type="InterPro" id="IPR023996">
    <property type="entry name" value="TonB-dep_OMP_SusC/RagA"/>
</dbReference>
<dbReference type="InterPro" id="IPR036942">
    <property type="entry name" value="Beta-barrel_TonB_sf"/>
</dbReference>
<dbReference type="Gene3D" id="2.40.170.20">
    <property type="entry name" value="TonB-dependent receptor, beta-barrel domain"/>
    <property type="match status" value="1"/>
</dbReference>
<dbReference type="InterPro" id="IPR039426">
    <property type="entry name" value="TonB-dep_rcpt-like"/>
</dbReference>
<feature type="signal peptide" evidence="8">
    <location>
        <begin position="1"/>
        <end position="28"/>
    </location>
</feature>
<dbReference type="FunFam" id="2.60.40.1120:FF:000003">
    <property type="entry name" value="Outer membrane protein Omp121"/>
    <property type="match status" value="1"/>
</dbReference>
<dbReference type="InterPro" id="IPR023997">
    <property type="entry name" value="TonB-dep_OMP_SusC/RagA_CS"/>
</dbReference>
<evidence type="ECO:0000256" key="8">
    <source>
        <dbReference type="SAM" id="SignalP"/>
    </source>
</evidence>
<keyword evidence="3 7" id="KW-1134">Transmembrane beta strand</keyword>
<keyword evidence="4 7" id="KW-0812">Transmembrane</keyword>
<evidence type="ECO:0000313" key="11">
    <source>
        <dbReference type="Proteomes" id="UP000184480"/>
    </source>
</evidence>
<dbReference type="InterPro" id="IPR008969">
    <property type="entry name" value="CarboxyPept-like_regulatory"/>
</dbReference>
<name>A0A1M4XYU5_9BACT</name>
<dbReference type="GO" id="GO:0009279">
    <property type="term" value="C:cell outer membrane"/>
    <property type="evidence" value="ECO:0007669"/>
    <property type="project" value="UniProtKB-SubCell"/>
</dbReference>
<comment type="similarity">
    <text evidence="7">Belongs to the TonB-dependent receptor family.</text>
</comment>